<keyword evidence="5 7" id="KW-0234">DNA repair</keyword>
<evidence type="ECO:0000256" key="5">
    <source>
        <dbReference type="ARBA" id="ARBA00023204"/>
    </source>
</evidence>
<keyword evidence="10" id="KW-1185">Reference proteome</keyword>
<dbReference type="NCBIfam" id="TIGR00613">
    <property type="entry name" value="reco"/>
    <property type="match status" value="1"/>
</dbReference>
<evidence type="ECO:0000256" key="1">
    <source>
        <dbReference type="ARBA" id="ARBA00007452"/>
    </source>
</evidence>
<evidence type="ECO:0000313" key="10">
    <source>
        <dbReference type="Proteomes" id="UP000594468"/>
    </source>
</evidence>
<protein>
    <recommendedName>
        <fullName evidence="2 7">DNA repair protein RecO</fullName>
    </recommendedName>
    <alternativeName>
        <fullName evidence="6 7">Recombination protein O</fullName>
    </alternativeName>
</protein>
<dbReference type="RefSeq" id="WP_195172318.1">
    <property type="nucleotide sequence ID" value="NZ_CP062983.1"/>
</dbReference>
<reference evidence="9 10" key="1">
    <citation type="submission" date="2020-02" db="EMBL/GenBank/DDBJ databases">
        <authorList>
            <person name="Zheng R.K."/>
            <person name="Sun C.M."/>
        </authorList>
    </citation>
    <scope>NUCLEOTIDE SEQUENCE [LARGE SCALE GENOMIC DNA]</scope>
    <source>
        <strain evidence="10">rifampicinis</strain>
    </source>
</reference>
<organism evidence="9 10">
    <name type="scientific">Phototrophicus methaneseepsis</name>
    <dbReference type="NCBI Taxonomy" id="2710758"/>
    <lineage>
        <taxon>Bacteria</taxon>
        <taxon>Bacillati</taxon>
        <taxon>Chloroflexota</taxon>
        <taxon>Candidatus Thermofontia</taxon>
        <taxon>Phototrophicales</taxon>
        <taxon>Phototrophicaceae</taxon>
        <taxon>Phototrophicus</taxon>
    </lineage>
</organism>
<dbReference type="InterPro" id="IPR012340">
    <property type="entry name" value="NA-bd_OB-fold"/>
</dbReference>
<evidence type="ECO:0000256" key="3">
    <source>
        <dbReference type="ARBA" id="ARBA00022763"/>
    </source>
</evidence>
<dbReference type="KEGG" id="pmet:G4Y79_07740"/>
<accession>A0A7S8IF17</accession>
<gene>
    <name evidence="7 9" type="primary">recO</name>
    <name evidence="9" type="ORF">G4Y79_07740</name>
</gene>
<dbReference type="PANTHER" id="PTHR33991:SF1">
    <property type="entry name" value="DNA REPAIR PROTEIN RECO"/>
    <property type="match status" value="1"/>
</dbReference>
<keyword evidence="4 7" id="KW-0233">DNA recombination</keyword>
<dbReference type="PANTHER" id="PTHR33991">
    <property type="entry name" value="DNA REPAIR PROTEIN RECO"/>
    <property type="match status" value="1"/>
</dbReference>
<dbReference type="HAMAP" id="MF_00201">
    <property type="entry name" value="RecO"/>
    <property type="match status" value="1"/>
</dbReference>
<dbReference type="GO" id="GO:0043590">
    <property type="term" value="C:bacterial nucleoid"/>
    <property type="evidence" value="ECO:0007669"/>
    <property type="project" value="TreeGrafter"/>
</dbReference>
<dbReference type="EMBL" id="CP062983">
    <property type="protein sequence ID" value="QPC84255.1"/>
    <property type="molecule type" value="Genomic_DNA"/>
</dbReference>
<dbReference type="Pfam" id="PF11967">
    <property type="entry name" value="RecO_N"/>
    <property type="match status" value="1"/>
</dbReference>
<dbReference type="AlphaFoldDB" id="A0A7S8IF17"/>
<dbReference type="SUPFAM" id="SSF50249">
    <property type="entry name" value="Nucleic acid-binding proteins"/>
    <property type="match status" value="1"/>
</dbReference>
<evidence type="ECO:0000313" key="9">
    <source>
        <dbReference type="EMBL" id="QPC84255.1"/>
    </source>
</evidence>
<name>A0A7S8IF17_9CHLR</name>
<dbReference type="GO" id="GO:0006302">
    <property type="term" value="P:double-strand break repair"/>
    <property type="evidence" value="ECO:0007669"/>
    <property type="project" value="TreeGrafter"/>
</dbReference>
<dbReference type="SUPFAM" id="SSF57863">
    <property type="entry name" value="ArfGap/RecO-like zinc finger"/>
    <property type="match status" value="1"/>
</dbReference>
<dbReference type="InterPro" id="IPR042242">
    <property type="entry name" value="RecO_C"/>
</dbReference>
<dbReference type="Proteomes" id="UP000594468">
    <property type="component" value="Chromosome"/>
</dbReference>
<dbReference type="InterPro" id="IPR037278">
    <property type="entry name" value="ARFGAP/RecO"/>
</dbReference>
<dbReference type="InterPro" id="IPR022572">
    <property type="entry name" value="DNA_rep/recomb_RecO_N"/>
</dbReference>
<dbReference type="InterPro" id="IPR003717">
    <property type="entry name" value="RecO"/>
</dbReference>
<evidence type="ECO:0000256" key="4">
    <source>
        <dbReference type="ARBA" id="ARBA00023172"/>
    </source>
</evidence>
<evidence type="ECO:0000256" key="6">
    <source>
        <dbReference type="ARBA" id="ARBA00033409"/>
    </source>
</evidence>
<dbReference type="Gene3D" id="1.20.1440.120">
    <property type="entry name" value="Recombination protein O, C-terminal domain"/>
    <property type="match status" value="1"/>
</dbReference>
<dbReference type="Gene3D" id="2.40.50.140">
    <property type="entry name" value="Nucleic acid-binding proteins"/>
    <property type="match status" value="1"/>
</dbReference>
<dbReference type="GO" id="GO:0006310">
    <property type="term" value="P:DNA recombination"/>
    <property type="evidence" value="ECO:0007669"/>
    <property type="project" value="UniProtKB-UniRule"/>
</dbReference>
<sequence>MSEGSFALNPDVNPNTRRQRTYRTQAIILKRRNLGEADRLLTLLTPDHGKIDAVAKGARKPASKKTGHVELFTRAEVLLSKGRELDILVQAEMTEPYLPLREELGRGAYASYVVELLDRFTFDGDVHQGDLYTLLEETLTRLSYDGDIRRAVRYFELYLLDSVGFRPELTECVITREAVEPIDQYFSYAEGGVVAPESRHLALATVPISVNALKVLRHMQRSPYVQVAALKITPDLHTELERIMLGYIQYTLENKLQSVDFIQRLRRMTAAD</sequence>
<comment type="function">
    <text evidence="7">Involved in DNA repair and RecF pathway recombination.</text>
</comment>
<proteinExistence type="inferred from homology"/>
<evidence type="ECO:0000259" key="8">
    <source>
        <dbReference type="Pfam" id="PF11967"/>
    </source>
</evidence>
<evidence type="ECO:0000256" key="7">
    <source>
        <dbReference type="HAMAP-Rule" id="MF_00201"/>
    </source>
</evidence>
<feature type="domain" description="DNA replication/recombination mediator RecO N-terminal" evidence="8">
    <location>
        <begin position="21"/>
        <end position="97"/>
    </location>
</feature>
<dbReference type="Pfam" id="PF02565">
    <property type="entry name" value="RecO_C"/>
    <property type="match status" value="1"/>
</dbReference>
<comment type="similarity">
    <text evidence="1 7">Belongs to the RecO family.</text>
</comment>
<keyword evidence="3 7" id="KW-0227">DNA damage</keyword>
<evidence type="ECO:0000256" key="2">
    <source>
        <dbReference type="ARBA" id="ARBA00021310"/>
    </source>
</evidence>